<name>A0A0E2UT07_9STRE</name>
<dbReference type="OrthoDB" id="2243356at2"/>
<keyword evidence="1" id="KW-0472">Membrane</keyword>
<feature type="transmembrane region" description="Helical" evidence="1">
    <location>
        <begin position="6"/>
        <end position="30"/>
    </location>
</feature>
<comment type="caution">
    <text evidence="3">The sequence shown here is derived from an EMBL/GenBank/DDBJ whole genome shotgun (WGS) entry which is preliminary data.</text>
</comment>
<evidence type="ECO:0000313" key="2">
    <source>
        <dbReference type="EMBL" id="MDT2731436.1"/>
    </source>
</evidence>
<dbReference type="Pfam" id="PF13268">
    <property type="entry name" value="DUF4059"/>
    <property type="match status" value="1"/>
</dbReference>
<evidence type="ECO:0000313" key="3">
    <source>
        <dbReference type="EMBL" id="PCH14448.1"/>
    </source>
</evidence>
<dbReference type="Proteomes" id="UP000217465">
    <property type="component" value="Unassembled WGS sequence"/>
</dbReference>
<evidence type="ECO:0000313" key="4">
    <source>
        <dbReference type="Proteomes" id="UP000217465"/>
    </source>
</evidence>
<dbReference type="AlphaFoldDB" id="A0A0E2UT07"/>
<feature type="transmembrane region" description="Helical" evidence="1">
    <location>
        <begin position="51"/>
        <end position="72"/>
    </location>
</feature>
<dbReference type="EMBL" id="NSGR01000001">
    <property type="protein sequence ID" value="PCH14448.1"/>
    <property type="molecule type" value="Genomic_DNA"/>
</dbReference>
<keyword evidence="1" id="KW-1133">Transmembrane helix</keyword>
<proteinExistence type="predicted"/>
<dbReference type="Proteomes" id="UP001180515">
    <property type="component" value="Unassembled WGS sequence"/>
</dbReference>
<keyword evidence="1" id="KW-0812">Transmembrane</keyword>
<reference evidence="2" key="2">
    <citation type="submission" date="2023-03" db="EMBL/GenBank/DDBJ databases">
        <authorList>
            <person name="Shen W."/>
            <person name="Cai J."/>
        </authorList>
    </citation>
    <scope>NUCLEOTIDE SEQUENCE</scope>
    <source>
        <strain evidence="2">P82-2</strain>
    </source>
</reference>
<organism evidence="3 4">
    <name type="scientific">Streptococcus parauberis</name>
    <dbReference type="NCBI Taxonomy" id="1348"/>
    <lineage>
        <taxon>Bacteria</taxon>
        <taxon>Bacillati</taxon>
        <taxon>Bacillota</taxon>
        <taxon>Bacilli</taxon>
        <taxon>Lactobacillales</taxon>
        <taxon>Streptococcaceae</taxon>
        <taxon>Streptococcus</taxon>
    </lineage>
</organism>
<accession>A0A0E2UT07</accession>
<dbReference type="InterPro" id="IPR025134">
    <property type="entry name" value="DUF4059"/>
</dbReference>
<dbReference type="EMBL" id="JARQAG010000004">
    <property type="protein sequence ID" value="MDT2731436.1"/>
    <property type="molecule type" value="Genomic_DNA"/>
</dbReference>
<protein>
    <submittedName>
        <fullName evidence="2">DUF4059 family protein</fullName>
    </submittedName>
</protein>
<sequence length="74" mass="8413">MLQELFGLYVQGLFLSSITVLIICSLWMLIRARSKKDKTASEKQAFLYEMITIAILLIPIVSFAFMSILIVLKS</sequence>
<evidence type="ECO:0000256" key="1">
    <source>
        <dbReference type="SAM" id="Phobius"/>
    </source>
</evidence>
<dbReference type="GeneID" id="61420808"/>
<dbReference type="RefSeq" id="WP_003104578.1">
    <property type="nucleotide sequence ID" value="NZ_BAWT01000016.1"/>
</dbReference>
<gene>
    <name evidence="3" type="ORF">A9Y57_00032</name>
    <name evidence="2" type="ORF">P7G31_04105</name>
</gene>
<reference evidence="3 4" key="1">
    <citation type="submission" date="2016-06" db="EMBL/GenBank/DDBJ databases">
        <authorList>
            <person name="Haines A.N."/>
            <person name="Council K.R."/>
        </authorList>
    </citation>
    <scope>NUCLEOTIDE SEQUENCE [LARGE SCALE GENOMIC DNA]</scope>
    <source>
        <strain evidence="3 4">SP158-29</strain>
    </source>
</reference>